<evidence type="ECO:0000256" key="3">
    <source>
        <dbReference type="ARBA" id="ARBA00036002"/>
    </source>
</evidence>
<evidence type="ECO:0000256" key="1">
    <source>
        <dbReference type="ARBA" id="ARBA00022801"/>
    </source>
</evidence>
<dbReference type="EC" id="3.1.2.20" evidence="5"/>
<dbReference type="OrthoDB" id="9813158at2"/>
<keyword evidence="1" id="KW-0378">Hydrolase</keyword>
<reference evidence="9 10" key="1">
    <citation type="submission" date="2015-03" db="EMBL/GenBank/DDBJ databases">
        <title>Genome assembly of Sandaracinus amylolyticus DSM 53668.</title>
        <authorList>
            <person name="Sharma G."/>
            <person name="Subramanian S."/>
        </authorList>
    </citation>
    <scope>NUCLEOTIDE SEQUENCE [LARGE SCALE GENOMIC DNA]</scope>
    <source>
        <strain evidence="9 10">DSM 53668</strain>
    </source>
</reference>
<dbReference type="InterPro" id="IPR003736">
    <property type="entry name" value="PAAI_dom"/>
</dbReference>
<organism evidence="9 10">
    <name type="scientific">Sandaracinus amylolyticus</name>
    <dbReference type="NCBI Taxonomy" id="927083"/>
    <lineage>
        <taxon>Bacteria</taxon>
        <taxon>Pseudomonadati</taxon>
        <taxon>Myxococcota</taxon>
        <taxon>Polyangia</taxon>
        <taxon>Polyangiales</taxon>
        <taxon>Sandaracinaceae</taxon>
        <taxon>Sandaracinus</taxon>
    </lineage>
</organism>
<dbReference type="InterPro" id="IPR006683">
    <property type="entry name" value="Thioestr_dom"/>
</dbReference>
<evidence type="ECO:0000313" key="9">
    <source>
        <dbReference type="EMBL" id="AKF07222.1"/>
    </source>
</evidence>
<protein>
    <recommendedName>
        <fullName evidence="6">Medium/long-chain acyl-CoA thioesterase YigI</fullName>
        <ecNumber evidence="5">3.1.2.20</ecNumber>
    </recommendedName>
</protein>
<comment type="catalytic activity">
    <reaction evidence="2">
        <text>a fatty acyl-CoA + H2O = a fatty acid + CoA + H(+)</text>
        <dbReference type="Rhea" id="RHEA:16781"/>
        <dbReference type="ChEBI" id="CHEBI:15377"/>
        <dbReference type="ChEBI" id="CHEBI:15378"/>
        <dbReference type="ChEBI" id="CHEBI:28868"/>
        <dbReference type="ChEBI" id="CHEBI:57287"/>
        <dbReference type="ChEBI" id="CHEBI:77636"/>
        <dbReference type="EC" id="3.1.2.20"/>
    </reaction>
</comment>
<evidence type="ECO:0000256" key="7">
    <source>
        <dbReference type="ARBA" id="ARBA00048062"/>
    </source>
</evidence>
<dbReference type="CDD" id="cd03443">
    <property type="entry name" value="PaaI_thioesterase"/>
    <property type="match status" value="1"/>
</dbReference>
<sequence length="149" mass="16186">MPTSPDELERRLAFVRRLMDEAIPFNRVLGLRVRELTRGRAVLEVPYKPELIGDPDRPALHGGVLSAVADTAGGCAVWTTVGESDRVSTIDLRVDYLRPGRLEPFHAIASVLRVGNRVGVANVLLVHPSAPDEPIAEAKGVYSVKRAGD</sequence>
<dbReference type="SUPFAM" id="SSF54637">
    <property type="entry name" value="Thioesterase/thiol ester dehydrase-isomerase"/>
    <property type="match status" value="1"/>
</dbReference>
<dbReference type="Proteomes" id="UP000034883">
    <property type="component" value="Chromosome"/>
</dbReference>
<evidence type="ECO:0000256" key="2">
    <source>
        <dbReference type="ARBA" id="ARBA00035880"/>
    </source>
</evidence>
<evidence type="ECO:0000259" key="8">
    <source>
        <dbReference type="Pfam" id="PF03061"/>
    </source>
</evidence>
<evidence type="ECO:0000313" key="10">
    <source>
        <dbReference type="Proteomes" id="UP000034883"/>
    </source>
</evidence>
<evidence type="ECO:0000256" key="4">
    <source>
        <dbReference type="ARBA" id="ARBA00038381"/>
    </source>
</evidence>
<accession>A0A0F6YKF8</accession>
<dbReference type="Pfam" id="PF03061">
    <property type="entry name" value="4HBT"/>
    <property type="match status" value="1"/>
</dbReference>
<dbReference type="EMBL" id="CP011125">
    <property type="protein sequence ID" value="AKF07222.1"/>
    <property type="molecule type" value="Genomic_DNA"/>
</dbReference>
<feature type="domain" description="Thioesterase" evidence="8">
    <location>
        <begin position="60"/>
        <end position="125"/>
    </location>
</feature>
<dbReference type="NCBIfam" id="NF008675">
    <property type="entry name" value="PRK11688.1"/>
    <property type="match status" value="1"/>
</dbReference>
<evidence type="ECO:0000256" key="6">
    <source>
        <dbReference type="ARBA" id="ARBA00040062"/>
    </source>
</evidence>
<dbReference type="KEGG" id="samy:DB32_004371"/>
<comment type="catalytic activity">
    <reaction evidence="7">
        <text>a medium-chain fatty acyl-CoA + H2O = a medium-chain fatty acid + CoA + H(+)</text>
        <dbReference type="Rhea" id="RHEA:68184"/>
        <dbReference type="ChEBI" id="CHEBI:15377"/>
        <dbReference type="ChEBI" id="CHEBI:15378"/>
        <dbReference type="ChEBI" id="CHEBI:57287"/>
        <dbReference type="ChEBI" id="CHEBI:59558"/>
        <dbReference type="ChEBI" id="CHEBI:90546"/>
    </reaction>
</comment>
<dbReference type="Gene3D" id="3.10.129.10">
    <property type="entry name" value="Hotdog Thioesterase"/>
    <property type="match status" value="1"/>
</dbReference>
<evidence type="ECO:0000256" key="5">
    <source>
        <dbReference type="ARBA" id="ARBA00038894"/>
    </source>
</evidence>
<dbReference type="GO" id="GO:0047617">
    <property type="term" value="F:fatty acyl-CoA hydrolase activity"/>
    <property type="evidence" value="ECO:0007669"/>
    <property type="project" value="UniProtKB-EC"/>
</dbReference>
<dbReference type="PANTHER" id="PTHR43240:SF20">
    <property type="entry name" value="MEDIUM_LONG-CHAIN ACYL-COA THIOESTERASE YIGI"/>
    <property type="match status" value="1"/>
</dbReference>
<dbReference type="AlphaFoldDB" id="A0A0F6YKF8"/>
<comment type="similarity">
    <text evidence="4">Belongs to the YigI thioesterase family.</text>
</comment>
<dbReference type="NCBIfam" id="TIGR00369">
    <property type="entry name" value="unchar_dom_1"/>
    <property type="match status" value="1"/>
</dbReference>
<dbReference type="STRING" id="927083.DB32_004371"/>
<dbReference type="PANTHER" id="PTHR43240">
    <property type="entry name" value="1,4-DIHYDROXY-2-NAPHTHOYL-COA THIOESTERASE 1"/>
    <property type="match status" value="1"/>
</dbReference>
<proteinExistence type="inferred from homology"/>
<name>A0A0F6YKF8_9BACT</name>
<keyword evidence="10" id="KW-1185">Reference proteome</keyword>
<dbReference type="InterPro" id="IPR029069">
    <property type="entry name" value="HotDog_dom_sf"/>
</dbReference>
<dbReference type="RefSeq" id="WP_053234505.1">
    <property type="nucleotide sequence ID" value="NZ_CP011125.1"/>
</dbReference>
<gene>
    <name evidence="9" type="ORF">DB32_004371</name>
</gene>
<comment type="catalytic activity">
    <reaction evidence="3">
        <text>a long-chain fatty acyl-CoA + H2O = a long-chain fatty acid + CoA + H(+)</text>
        <dbReference type="Rhea" id="RHEA:67680"/>
        <dbReference type="ChEBI" id="CHEBI:15377"/>
        <dbReference type="ChEBI" id="CHEBI:15378"/>
        <dbReference type="ChEBI" id="CHEBI:57287"/>
        <dbReference type="ChEBI" id="CHEBI:57560"/>
        <dbReference type="ChEBI" id="CHEBI:83139"/>
    </reaction>
</comment>